<organism evidence="4 5">
    <name type="scientific">Thalictrum thalictroides</name>
    <name type="common">Rue-anemone</name>
    <name type="synonym">Anemone thalictroides</name>
    <dbReference type="NCBI Taxonomy" id="46969"/>
    <lineage>
        <taxon>Eukaryota</taxon>
        <taxon>Viridiplantae</taxon>
        <taxon>Streptophyta</taxon>
        <taxon>Embryophyta</taxon>
        <taxon>Tracheophyta</taxon>
        <taxon>Spermatophyta</taxon>
        <taxon>Magnoliopsida</taxon>
        <taxon>Ranunculales</taxon>
        <taxon>Ranunculaceae</taxon>
        <taxon>Thalictroideae</taxon>
        <taxon>Thalictrum</taxon>
    </lineage>
</organism>
<dbReference type="PANTHER" id="PTHR31973">
    <property type="entry name" value="POLYPROTEIN, PUTATIVE-RELATED"/>
    <property type="match status" value="1"/>
</dbReference>
<dbReference type="Pfam" id="PF26130">
    <property type="entry name" value="PB1-like"/>
    <property type="match status" value="1"/>
</dbReference>
<dbReference type="EMBL" id="JABWDY010030052">
    <property type="protein sequence ID" value="KAF5185927.1"/>
    <property type="molecule type" value="Genomic_DNA"/>
</dbReference>
<evidence type="ECO:0000256" key="1">
    <source>
        <dbReference type="SAM" id="MobiDB-lite"/>
    </source>
</evidence>
<evidence type="ECO:0000259" key="3">
    <source>
        <dbReference type="Pfam" id="PF26130"/>
    </source>
</evidence>
<dbReference type="OrthoDB" id="1918246at2759"/>
<comment type="caution">
    <text evidence="4">The sequence shown here is derived from an EMBL/GenBank/DDBJ whole genome shotgun (WGS) entry which is preliminary data.</text>
</comment>
<feature type="compositionally biased region" description="Basic and acidic residues" evidence="1">
    <location>
        <begin position="207"/>
        <end position="244"/>
    </location>
</feature>
<keyword evidence="5" id="KW-1185">Reference proteome</keyword>
<reference evidence="4 5" key="1">
    <citation type="submission" date="2020-06" db="EMBL/GenBank/DDBJ databases">
        <title>Transcriptomic and genomic resources for Thalictrum thalictroides and T. hernandezii: Facilitating candidate gene discovery in an emerging model plant lineage.</title>
        <authorList>
            <person name="Arias T."/>
            <person name="Riano-Pachon D.M."/>
            <person name="Di Stilio V.S."/>
        </authorList>
    </citation>
    <scope>NUCLEOTIDE SEQUENCE [LARGE SCALE GENOMIC DNA]</scope>
    <source>
        <strain evidence="5">cv. WT478/WT964</strain>
        <tissue evidence="4">Leaves</tissue>
    </source>
</reference>
<dbReference type="Proteomes" id="UP000554482">
    <property type="component" value="Unassembled WGS sequence"/>
</dbReference>
<dbReference type="Pfam" id="PF03108">
    <property type="entry name" value="DBD_Tnp_Mut"/>
    <property type="match status" value="1"/>
</dbReference>
<protein>
    <recommendedName>
        <fullName evidence="6">Transposase MuDR plant domain-containing protein</fullName>
    </recommendedName>
</protein>
<gene>
    <name evidence="4" type="ORF">FRX31_024486</name>
</gene>
<feature type="domain" description="Transposase MuDR plant" evidence="2">
    <location>
        <begin position="319"/>
        <end position="380"/>
    </location>
</feature>
<feature type="region of interest" description="Disordered" evidence="1">
    <location>
        <begin position="141"/>
        <end position="167"/>
    </location>
</feature>
<proteinExistence type="predicted"/>
<evidence type="ECO:0000313" key="4">
    <source>
        <dbReference type="EMBL" id="KAF5185927.1"/>
    </source>
</evidence>
<dbReference type="PANTHER" id="PTHR31973:SF189">
    <property type="entry name" value="TRANSPOSASE, MUDR, PLANT, MULE TRANSPOSASE DOMAIN PROTEIN-RELATED"/>
    <property type="match status" value="1"/>
</dbReference>
<feature type="domain" description="PB1-like" evidence="3">
    <location>
        <begin position="2"/>
        <end position="82"/>
    </location>
</feature>
<feature type="compositionally biased region" description="Acidic residues" evidence="1">
    <location>
        <begin position="283"/>
        <end position="292"/>
    </location>
</feature>
<dbReference type="InterPro" id="IPR058594">
    <property type="entry name" value="PB1-like_dom_pln"/>
</dbReference>
<name>A0A7J6VME3_THATH</name>
<sequence>MLKYVGGNAKIMQVEEDKMSFFEIKGIIKENLGYNNVWKIHWCTPGEGPLSNHIRLMSKDNDVVKMLEANEDNSPIDIFVEHDPIVVDKETISDKVRAKVDRWKKNTSVPAEIYVVNDYSMASEDGLMPDENIVVPNENIDVPDGLSESEASDVNSLDHMESDEDDPELVGVRVRHMEDSNSKMLKKQEYERLIASCKQKTNVTDNEEVRDNTEVRDNEEVRDNAEVRDNEEVRDNAEVRDGSRKKTKAKGKAIAADKGKGIATEEDLTGYDTDYGNSSEYDSPSDEEDEQENDKVLIRKMPKFPTYNPNSDPFKFEPELGMKFANPKELKFALTCYAVANGKNIRFPRSAHYKLEVKCVKGCPWRIWASWMQTERSFQIKSYRQTHKCVRVFKIKLANAKFWGKTFCKELMIDPKMKPLFLKQQILHRHHVDITTNQAYKVKSFAMCEVDTTLIEHYKK</sequence>
<evidence type="ECO:0008006" key="6">
    <source>
        <dbReference type="Google" id="ProtNLM"/>
    </source>
</evidence>
<evidence type="ECO:0000259" key="2">
    <source>
        <dbReference type="Pfam" id="PF03108"/>
    </source>
</evidence>
<dbReference type="AlphaFoldDB" id="A0A7J6VME3"/>
<evidence type="ECO:0000313" key="5">
    <source>
        <dbReference type="Proteomes" id="UP000554482"/>
    </source>
</evidence>
<accession>A0A7J6VME3</accession>
<feature type="region of interest" description="Disordered" evidence="1">
    <location>
        <begin position="202"/>
        <end position="293"/>
    </location>
</feature>
<feature type="non-terminal residue" evidence="4">
    <location>
        <position position="460"/>
    </location>
</feature>
<dbReference type="InterPro" id="IPR004332">
    <property type="entry name" value="Transposase_MuDR"/>
</dbReference>